<dbReference type="GO" id="GO:0006567">
    <property type="term" value="P:L-threonine catabolic process"/>
    <property type="evidence" value="ECO:0007669"/>
    <property type="project" value="TreeGrafter"/>
</dbReference>
<comment type="similarity">
    <text evidence="2">Belongs to the serine/threonine dehydratase family.</text>
</comment>
<keyword evidence="4" id="KW-0456">Lyase</keyword>
<dbReference type="PANTHER" id="PTHR48078">
    <property type="entry name" value="THREONINE DEHYDRATASE, MITOCHONDRIAL-RELATED"/>
    <property type="match status" value="1"/>
</dbReference>
<sequence>MTVTINSIRAAAARLKNVAIMTPLISNTFLDEKLKARVFIKPECLQHIGAFKFRGAYNRLSQLSNEDRELGVVAFSSGNHAQGIALAAKLLNIRATIVMPSDAPKIKLEGTQRLGASVREYQRATESREEIAGEIARTTGATLVPAFDDYEIMAGQGTVGLEIVDQLAEQSLLPDVVLTPCGGGGLLAGTSTAVKSIIPKATVYGVEQENFDDHYLSKQAGKRVKVSGQAKTMCDALMATTPGEMTWSINCQNVDDYLVVTEDEIAMAVAYAFRYLKLVVEPGGSAALAALLSNKLNIKGKTVAIVLSGGNIDNATLIECLEKYPSSA</sequence>
<evidence type="ECO:0000256" key="2">
    <source>
        <dbReference type="ARBA" id="ARBA00010869"/>
    </source>
</evidence>
<protein>
    <submittedName>
        <fullName evidence="6">Pyridoxal-5'-phosphate-dependent protein</fullName>
    </submittedName>
</protein>
<evidence type="ECO:0000256" key="3">
    <source>
        <dbReference type="ARBA" id="ARBA00022898"/>
    </source>
</evidence>
<dbReference type="SUPFAM" id="SSF53686">
    <property type="entry name" value="Tryptophan synthase beta subunit-like PLP-dependent enzymes"/>
    <property type="match status" value="1"/>
</dbReference>
<evidence type="ECO:0000256" key="1">
    <source>
        <dbReference type="ARBA" id="ARBA00001933"/>
    </source>
</evidence>
<dbReference type="FunFam" id="3.40.50.1100:FF:000005">
    <property type="entry name" value="Threonine dehydratase catabolic"/>
    <property type="match status" value="1"/>
</dbReference>
<dbReference type="CDD" id="cd01562">
    <property type="entry name" value="Thr-dehyd"/>
    <property type="match status" value="1"/>
</dbReference>
<comment type="caution">
    <text evidence="6">The sequence shown here is derived from an EMBL/GenBank/DDBJ whole genome shotgun (WGS) entry which is preliminary data.</text>
</comment>
<dbReference type="AlphaFoldDB" id="A0A2A5WA82"/>
<dbReference type="GO" id="GO:0003941">
    <property type="term" value="F:L-serine ammonia-lyase activity"/>
    <property type="evidence" value="ECO:0007669"/>
    <property type="project" value="TreeGrafter"/>
</dbReference>
<name>A0A2A5WA82_9GAMM</name>
<organism evidence="6 7">
    <name type="scientific">OM182 bacterium MED-G28</name>
    <dbReference type="NCBI Taxonomy" id="1986256"/>
    <lineage>
        <taxon>Bacteria</taxon>
        <taxon>Pseudomonadati</taxon>
        <taxon>Pseudomonadota</taxon>
        <taxon>Gammaproteobacteria</taxon>
        <taxon>OMG group</taxon>
        <taxon>OM182 clade</taxon>
    </lineage>
</organism>
<dbReference type="Proteomes" id="UP000219329">
    <property type="component" value="Unassembled WGS sequence"/>
</dbReference>
<proteinExistence type="inferred from homology"/>
<accession>A0A2A5WA82</accession>
<comment type="cofactor">
    <cofactor evidence="1">
        <name>pyridoxal 5'-phosphate</name>
        <dbReference type="ChEBI" id="CHEBI:597326"/>
    </cofactor>
</comment>
<evidence type="ECO:0000256" key="4">
    <source>
        <dbReference type="ARBA" id="ARBA00023239"/>
    </source>
</evidence>
<feature type="domain" description="Tryptophan synthase beta chain-like PALP" evidence="5">
    <location>
        <begin position="21"/>
        <end position="309"/>
    </location>
</feature>
<dbReference type="InterPro" id="IPR036052">
    <property type="entry name" value="TrpB-like_PALP_sf"/>
</dbReference>
<keyword evidence="3" id="KW-0663">Pyridoxal phosphate</keyword>
<dbReference type="GO" id="GO:0030170">
    <property type="term" value="F:pyridoxal phosphate binding"/>
    <property type="evidence" value="ECO:0007669"/>
    <property type="project" value="UniProtKB-ARBA"/>
</dbReference>
<evidence type="ECO:0000313" key="6">
    <source>
        <dbReference type="EMBL" id="PDH33203.1"/>
    </source>
</evidence>
<dbReference type="InterPro" id="IPR001926">
    <property type="entry name" value="TrpB-like_PALP"/>
</dbReference>
<evidence type="ECO:0000259" key="5">
    <source>
        <dbReference type="Pfam" id="PF00291"/>
    </source>
</evidence>
<dbReference type="FunFam" id="3.40.50.1100:FF:000007">
    <property type="entry name" value="L-threonine dehydratase catabolic TdcB"/>
    <property type="match status" value="1"/>
</dbReference>
<dbReference type="InterPro" id="IPR050147">
    <property type="entry name" value="Ser/Thr_Dehydratase"/>
</dbReference>
<dbReference type="Gene3D" id="3.40.50.1100">
    <property type="match status" value="2"/>
</dbReference>
<dbReference type="GO" id="GO:0009097">
    <property type="term" value="P:isoleucine biosynthetic process"/>
    <property type="evidence" value="ECO:0007669"/>
    <property type="project" value="TreeGrafter"/>
</dbReference>
<dbReference type="Pfam" id="PF00291">
    <property type="entry name" value="PALP"/>
    <property type="match status" value="1"/>
</dbReference>
<dbReference type="PANTHER" id="PTHR48078:SF6">
    <property type="entry name" value="L-THREONINE DEHYDRATASE CATABOLIC TDCB"/>
    <property type="match status" value="1"/>
</dbReference>
<gene>
    <name evidence="6" type="ORF">CNF02_09645</name>
</gene>
<evidence type="ECO:0000313" key="7">
    <source>
        <dbReference type="Proteomes" id="UP000219329"/>
    </source>
</evidence>
<dbReference type="GO" id="GO:0006565">
    <property type="term" value="P:L-serine catabolic process"/>
    <property type="evidence" value="ECO:0007669"/>
    <property type="project" value="TreeGrafter"/>
</dbReference>
<dbReference type="EMBL" id="NTJZ01000010">
    <property type="protein sequence ID" value="PDH33203.1"/>
    <property type="molecule type" value="Genomic_DNA"/>
</dbReference>
<reference evidence="6 7" key="1">
    <citation type="submission" date="2017-08" db="EMBL/GenBank/DDBJ databases">
        <title>Fine stratification of microbial communities through a metagenomic profile of the photic zone.</title>
        <authorList>
            <person name="Haro-Moreno J.M."/>
            <person name="Lopez-Perez M."/>
            <person name="De La Torre J."/>
            <person name="Picazo A."/>
            <person name="Camacho A."/>
            <person name="Rodriguez-Valera F."/>
        </authorList>
    </citation>
    <scope>NUCLEOTIDE SEQUENCE [LARGE SCALE GENOMIC DNA]</scope>
    <source>
        <strain evidence="6">MED-G28</strain>
    </source>
</reference>
<dbReference type="GO" id="GO:0004794">
    <property type="term" value="F:threonine deaminase activity"/>
    <property type="evidence" value="ECO:0007669"/>
    <property type="project" value="TreeGrafter"/>
</dbReference>